<keyword evidence="14" id="KW-0175">Coiled coil</keyword>
<keyword evidence="8" id="KW-0460">Magnesium</keyword>
<evidence type="ECO:0000256" key="11">
    <source>
        <dbReference type="ARBA" id="ARBA00042436"/>
    </source>
</evidence>
<dbReference type="EC" id="2.5.1.59" evidence="3"/>
<dbReference type="AlphaFoldDB" id="A0A3P3ZBX4"/>
<evidence type="ECO:0000256" key="3">
    <source>
        <dbReference type="ARBA" id="ARBA00012700"/>
    </source>
</evidence>
<name>A0A3P3ZBX4_LEIBR</name>
<evidence type="ECO:0000256" key="4">
    <source>
        <dbReference type="ARBA" id="ARBA00012702"/>
    </source>
</evidence>
<evidence type="ECO:0000256" key="14">
    <source>
        <dbReference type="SAM" id="Coils"/>
    </source>
</evidence>
<evidence type="ECO:0000256" key="10">
    <source>
        <dbReference type="ARBA" id="ARBA00041392"/>
    </source>
</evidence>
<proteinExistence type="inferred from homology"/>
<keyword evidence="5" id="KW-0637">Prenyltransferase</keyword>
<dbReference type="PANTHER" id="PTHR11129:SF1">
    <property type="entry name" value="PROTEIN FARNESYLTRANSFERASE_GERANYLGERANYLTRANSFERASE TYPE-1 SUBUNIT ALPHA"/>
    <property type="match status" value="1"/>
</dbReference>
<evidence type="ECO:0000313" key="16">
    <source>
        <dbReference type="Proteomes" id="UP000319462"/>
    </source>
</evidence>
<protein>
    <recommendedName>
        <fullName evidence="9">Protein farnesyltransferase/geranylgeranyltransferase type-1 subunit alpha</fullName>
        <ecNumber evidence="4">2.5.1.58</ecNumber>
        <ecNumber evidence="3">2.5.1.59</ecNumber>
    </recommendedName>
    <alternativeName>
        <fullName evidence="12">CAAX farnesyltransferase subunit alpha</fullName>
    </alternativeName>
    <alternativeName>
        <fullName evidence="11">FTase-alpha</fullName>
    </alternativeName>
    <alternativeName>
        <fullName evidence="10">Ras proteins prenyltransferase subunit alpha</fullName>
    </alternativeName>
    <alternativeName>
        <fullName evidence="13">Type I protein geranyl-geranyltransferase subunit alpha</fullName>
    </alternativeName>
</protein>
<dbReference type="PROSITE" id="PS51147">
    <property type="entry name" value="PFTA"/>
    <property type="match status" value="1"/>
</dbReference>
<dbReference type="GO" id="GO:0004662">
    <property type="term" value="F:CAAX-protein geranylgeranyltransferase activity"/>
    <property type="evidence" value="ECO:0007669"/>
    <property type="project" value="UniProtKB-EC"/>
</dbReference>
<dbReference type="Proteomes" id="UP000319462">
    <property type="component" value="Chromosome 29"/>
</dbReference>
<evidence type="ECO:0000256" key="8">
    <source>
        <dbReference type="ARBA" id="ARBA00022842"/>
    </source>
</evidence>
<evidence type="ECO:0000256" key="7">
    <source>
        <dbReference type="ARBA" id="ARBA00022737"/>
    </source>
</evidence>
<evidence type="ECO:0000256" key="2">
    <source>
        <dbReference type="ARBA" id="ARBA00006734"/>
    </source>
</evidence>
<dbReference type="GO" id="GO:0004660">
    <property type="term" value="F:protein farnesyltransferase activity"/>
    <property type="evidence" value="ECO:0007669"/>
    <property type="project" value="UniProtKB-EC"/>
</dbReference>
<evidence type="ECO:0000256" key="5">
    <source>
        <dbReference type="ARBA" id="ARBA00022602"/>
    </source>
</evidence>
<evidence type="ECO:0000256" key="1">
    <source>
        <dbReference type="ARBA" id="ARBA00001946"/>
    </source>
</evidence>
<dbReference type="GO" id="GO:0005965">
    <property type="term" value="C:protein farnesyltransferase complex"/>
    <property type="evidence" value="ECO:0007669"/>
    <property type="project" value="TreeGrafter"/>
</dbReference>
<dbReference type="PANTHER" id="PTHR11129">
    <property type="entry name" value="PROTEIN FARNESYLTRANSFERASE ALPHA SUBUNIT/RAB GERANYLGERANYL TRANSFERASE ALPHA SUBUNIT"/>
    <property type="match status" value="1"/>
</dbReference>
<dbReference type="SUPFAM" id="SSF48439">
    <property type="entry name" value="Protein prenylyltransferase"/>
    <property type="match status" value="1"/>
</dbReference>
<feature type="coiled-coil region" evidence="14">
    <location>
        <begin position="238"/>
        <end position="265"/>
    </location>
</feature>
<dbReference type="EC" id="2.5.1.58" evidence="4"/>
<reference evidence="15 16" key="1">
    <citation type="submission" date="2018-09" db="EMBL/GenBank/DDBJ databases">
        <authorList>
            <person name="Peiro R."/>
            <person name="Begona"/>
            <person name="Cbmso G."/>
            <person name="Lopez M."/>
            <person name="Gonzalez S."/>
        </authorList>
    </citation>
    <scope>NUCLEOTIDE SEQUENCE [LARGE SCALE GENOMIC DNA]</scope>
</reference>
<dbReference type="Pfam" id="PF01239">
    <property type="entry name" value="PPTA"/>
    <property type="match status" value="3"/>
</dbReference>
<evidence type="ECO:0000313" key="15">
    <source>
        <dbReference type="EMBL" id="SYZ67726.1"/>
    </source>
</evidence>
<keyword evidence="6 15" id="KW-0808">Transferase</keyword>
<evidence type="ECO:0000256" key="9">
    <source>
        <dbReference type="ARBA" id="ARBA00040965"/>
    </source>
</evidence>
<dbReference type="Gene3D" id="1.25.40.120">
    <property type="entry name" value="Protein prenylyltransferase"/>
    <property type="match status" value="2"/>
</dbReference>
<accession>A0A3P3ZBX4</accession>
<organism evidence="15 16">
    <name type="scientific">Leishmania braziliensis MHOM/BR/75/M2904</name>
    <dbReference type="NCBI Taxonomy" id="420245"/>
    <lineage>
        <taxon>Eukaryota</taxon>
        <taxon>Discoba</taxon>
        <taxon>Euglenozoa</taxon>
        <taxon>Kinetoplastea</taxon>
        <taxon>Metakinetoplastina</taxon>
        <taxon>Trypanosomatida</taxon>
        <taxon>Trypanosomatidae</taxon>
        <taxon>Leishmaniinae</taxon>
        <taxon>Leishmania</taxon>
        <taxon>Leishmania braziliensis species complex</taxon>
    </lineage>
</organism>
<dbReference type="GO" id="GO:0005953">
    <property type="term" value="C:CAAX-protein geranylgeranyltransferase complex"/>
    <property type="evidence" value="ECO:0007669"/>
    <property type="project" value="TreeGrafter"/>
</dbReference>
<keyword evidence="7" id="KW-0677">Repeat</keyword>
<evidence type="ECO:0000256" key="13">
    <source>
        <dbReference type="ARBA" id="ARBA00043219"/>
    </source>
</evidence>
<evidence type="ECO:0000256" key="12">
    <source>
        <dbReference type="ARBA" id="ARBA00043086"/>
    </source>
</evidence>
<dbReference type="InterPro" id="IPR002088">
    <property type="entry name" value="Prenyl_trans_a"/>
</dbReference>
<comment type="cofactor">
    <cofactor evidence="1">
        <name>Mg(2+)</name>
        <dbReference type="ChEBI" id="CHEBI:18420"/>
    </cofactor>
</comment>
<evidence type="ECO:0000256" key="6">
    <source>
        <dbReference type="ARBA" id="ARBA00022679"/>
    </source>
</evidence>
<comment type="similarity">
    <text evidence="2">Belongs to the protein prenyltransferase subunit alpha family.</text>
</comment>
<sequence>MHLQMPPLPDEHLTYKECSVLACQPASLLTPPPLSLLCTFSPTPISLYLLPAIHHCVRLRVDIAGAMSRSNRSSSSSSSSLSSWVSASSACSQSSKDGEWLYQLACVEAFVPLVADVTPADESSHALPEHPVAKIHYSPNFSFIYGVYRSLRDQLDYTPILPAHGEQCGSGELPPVIHAIHTSAARWFLLLAFALRQCTSNYTVWKDRRDVLMSPAVLEQATRDALPAFPVPEAILSCTASEAEKQEALRKLDEQQKKLRLTSQHWLPARADVLWEGRPSPWRAVHWELAAVGCFTRLYHKNFQVWHHRRELLTYALQQTPSYVRCSADAAAAAAADGKPEQQAEDSSPLVPALASEATLSDYLRRHAGLDFSAIDERPTLRAVLCNEDGKNYHAWLHLSWYLQAFSFLLTPPSREALEEHAIKLTGAVDDQESYFTPHPGWITASESAAPAALSPTLPPSPLTEELQFTAQLIYQDCRNNSVWCHRFVLLREALFRRLWRQLCSDRYTSTVGTLPTNTNWQRTARIVCAVEMNYSLQWLYVDPTNEAAYTHTRSVALLFHILTTRQHVWAAEHARADGSEELQRYLADAPLLTPVALTNSELSANADAGTVCPSTELLHLLRDRQRCVPWDTYVESFGLLRYMQRVLHTVISARVTELEEQAARILRLAVASDAITSPGQEPKSQAIAALAPLYERSSQYMLDSFHQVDSAQYLACQAILEEMWLTYMDAAQRRRVRQLRPSEAYREGLLSEWLRPCPWGGPEKSAADVDKLKDRQDAVVLNFLAYEAAALSKAKQLTMADPIRLKYWKREALNIMCRVYGTAA</sequence>
<gene>
    <name evidence="15" type="ORF">LBRM2904_29.2100</name>
</gene>
<dbReference type="EMBL" id="LS997628">
    <property type="protein sequence ID" value="SYZ67726.1"/>
    <property type="molecule type" value="Genomic_DNA"/>
</dbReference>